<protein>
    <submittedName>
        <fullName evidence="1">Uncharacterized protein</fullName>
    </submittedName>
</protein>
<evidence type="ECO:0000313" key="1">
    <source>
        <dbReference type="EMBL" id="HGY10396.1"/>
    </source>
</evidence>
<accession>A0A7C4ZA51</accession>
<name>A0A7C4ZA51_9DEIN</name>
<proteinExistence type="predicted"/>
<organism evidence="1">
    <name type="scientific">Oceanithermus profundus</name>
    <dbReference type="NCBI Taxonomy" id="187137"/>
    <lineage>
        <taxon>Bacteria</taxon>
        <taxon>Thermotogati</taxon>
        <taxon>Deinococcota</taxon>
        <taxon>Deinococci</taxon>
        <taxon>Thermales</taxon>
        <taxon>Thermaceae</taxon>
        <taxon>Oceanithermus</taxon>
    </lineage>
</organism>
<gene>
    <name evidence="1" type="ORF">ENK37_10180</name>
</gene>
<comment type="caution">
    <text evidence="1">The sequence shown here is derived from an EMBL/GenBank/DDBJ whole genome shotgun (WGS) entry which is preliminary data.</text>
</comment>
<dbReference type="AlphaFoldDB" id="A0A7C4ZA51"/>
<dbReference type="Proteomes" id="UP000885759">
    <property type="component" value="Unassembled WGS sequence"/>
</dbReference>
<sequence length="251" mass="26804">MNLLALFAPTGSRWHDPLLTAMHGHDLPWQLAAVQPGTAVAEAVAGLAPLGFAGALVEDAALQETVYAAAPRREAEAEEAERADALKVSFGVPTASYVWPEAVRTAVVQAGFEGARLLWVGPALPGLRSALRSALKVHVWQANPTAGEAFLGRLPTPQRGKVLLSEAQVEAMAAEVDLVVYAGGSLPVRILQPYHGLFALQEPPVQDAYLAVDQVISPGYFLQVYLSRLLAWVAELDLPPEAFALHARHDS</sequence>
<dbReference type="EMBL" id="DRPZ01000255">
    <property type="protein sequence ID" value="HGY10396.1"/>
    <property type="molecule type" value="Genomic_DNA"/>
</dbReference>
<reference evidence="1" key="1">
    <citation type="journal article" date="2020" name="mSystems">
        <title>Genome- and Community-Level Interaction Insights into Carbon Utilization and Element Cycling Functions of Hydrothermarchaeota in Hydrothermal Sediment.</title>
        <authorList>
            <person name="Zhou Z."/>
            <person name="Liu Y."/>
            <person name="Xu W."/>
            <person name="Pan J."/>
            <person name="Luo Z.H."/>
            <person name="Li M."/>
        </authorList>
    </citation>
    <scope>NUCLEOTIDE SEQUENCE [LARGE SCALE GENOMIC DNA]</scope>
    <source>
        <strain evidence="1">HyVt-570</strain>
    </source>
</reference>